<feature type="region of interest" description="Disordered" evidence="14">
    <location>
        <begin position="412"/>
        <end position="461"/>
    </location>
</feature>
<dbReference type="RefSeq" id="WP_092532312.1">
    <property type="nucleotide sequence ID" value="NZ_FNKQ01000001.1"/>
</dbReference>
<dbReference type="FunFam" id="3.30.460.30:FF:000001">
    <property type="entry name" value="Glutamyl-tRNA reductase"/>
    <property type="match status" value="1"/>
</dbReference>
<evidence type="ECO:0000256" key="2">
    <source>
        <dbReference type="ARBA" id="ARBA00005916"/>
    </source>
</evidence>
<evidence type="ECO:0000256" key="13">
    <source>
        <dbReference type="RuleBase" id="RU000584"/>
    </source>
</evidence>
<comment type="miscellaneous">
    <text evidence="8">During catalysis, the active site Cys acts as a nucleophile attacking the alpha-carbonyl group of tRNA-bound glutamate with the formation of a thioester intermediate between enzyme and glutamate, and the concomitant release of tRNA(Glu). The thioester intermediate is finally reduced by direct hydride transfer from NADPH, to form the product GSA.</text>
</comment>
<dbReference type="NCBIfam" id="TIGR01035">
    <property type="entry name" value="hemA"/>
    <property type="match status" value="1"/>
</dbReference>
<comment type="subunit">
    <text evidence="8">Homodimer.</text>
</comment>
<evidence type="ECO:0000313" key="18">
    <source>
        <dbReference type="EMBL" id="RDI72338.1"/>
    </source>
</evidence>
<keyword evidence="5 8" id="KW-0560">Oxidoreductase</keyword>
<evidence type="ECO:0000313" key="19">
    <source>
        <dbReference type="EMBL" id="SDQ11398.1"/>
    </source>
</evidence>
<dbReference type="Proteomes" id="UP000255421">
    <property type="component" value="Unassembled WGS sequence"/>
</dbReference>
<feature type="active site" description="Nucleophile" evidence="8 9">
    <location>
        <position position="52"/>
    </location>
</feature>
<feature type="domain" description="Quinate/shikimate 5-dehydrogenase/glutamyl-tRNA reductase" evidence="16">
    <location>
        <begin position="167"/>
        <end position="296"/>
    </location>
</feature>
<feature type="domain" description="Tetrapyrrole biosynthesis glutamyl-tRNA reductase dimerisation" evidence="15">
    <location>
        <begin position="311"/>
        <end position="410"/>
    </location>
</feature>
<dbReference type="Proteomes" id="UP000199289">
    <property type="component" value="Unassembled WGS sequence"/>
</dbReference>
<evidence type="ECO:0000259" key="17">
    <source>
        <dbReference type="Pfam" id="PF05201"/>
    </source>
</evidence>
<evidence type="ECO:0000256" key="1">
    <source>
        <dbReference type="ARBA" id="ARBA00005059"/>
    </source>
</evidence>
<feature type="binding site" evidence="8 10">
    <location>
        <begin position="109"/>
        <end position="111"/>
    </location>
    <ligand>
        <name>substrate</name>
    </ligand>
</feature>
<evidence type="ECO:0000256" key="14">
    <source>
        <dbReference type="SAM" id="MobiDB-lite"/>
    </source>
</evidence>
<dbReference type="InterPro" id="IPR036453">
    <property type="entry name" value="GluRdtase_dimer_dom_sf"/>
</dbReference>
<evidence type="ECO:0000256" key="7">
    <source>
        <dbReference type="ARBA" id="ARBA00047464"/>
    </source>
</evidence>
<dbReference type="PANTHER" id="PTHR43013:SF1">
    <property type="entry name" value="GLUTAMYL-TRNA REDUCTASE"/>
    <property type="match status" value="1"/>
</dbReference>
<dbReference type="InterPro" id="IPR018214">
    <property type="entry name" value="GluRdtase_CS"/>
</dbReference>
<dbReference type="PROSITE" id="PS00747">
    <property type="entry name" value="GLUTR"/>
    <property type="match status" value="1"/>
</dbReference>
<feature type="binding site" evidence="8 10">
    <location>
        <begin position="51"/>
        <end position="54"/>
    </location>
    <ligand>
        <name>substrate</name>
    </ligand>
</feature>
<reference evidence="20" key="2">
    <citation type="submission" date="2016-10" db="EMBL/GenBank/DDBJ databases">
        <authorList>
            <person name="Varghese N."/>
            <person name="Submissions S."/>
        </authorList>
    </citation>
    <scope>NUCLEOTIDE SEQUENCE [LARGE SCALE GENOMIC DNA]</scope>
    <source>
        <strain evidence="20">CGMCC 1.12397</strain>
    </source>
</reference>
<evidence type="ECO:0000256" key="6">
    <source>
        <dbReference type="ARBA" id="ARBA00023244"/>
    </source>
</evidence>
<dbReference type="Gene3D" id="3.30.460.30">
    <property type="entry name" value="Glutamyl-tRNA reductase, N-terminal domain"/>
    <property type="match status" value="1"/>
</dbReference>
<dbReference type="HAMAP" id="MF_00087">
    <property type="entry name" value="Glu_tRNA_reductase"/>
    <property type="match status" value="1"/>
</dbReference>
<dbReference type="Pfam" id="PF05201">
    <property type="entry name" value="GlutR_N"/>
    <property type="match status" value="1"/>
</dbReference>
<dbReference type="SUPFAM" id="SSF69742">
    <property type="entry name" value="Glutamyl tRNA-reductase catalytic, N-terminal domain"/>
    <property type="match status" value="1"/>
</dbReference>
<dbReference type="SUPFAM" id="SSF51735">
    <property type="entry name" value="NAD(P)-binding Rossmann-fold domains"/>
    <property type="match status" value="1"/>
</dbReference>
<dbReference type="OrthoDB" id="4562at2157"/>
<evidence type="ECO:0000313" key="21">
    <source>
        <dbReference type="Proteomes" id="UP000255421"/>
    </source>
</evidence>
<evidence type="ECO:0000313" key="20">
    <source>
        <dbReference type="Proteomes" id="UP000199289"/>
    </source>
</evidence>
<comment type="pathway">
    <text evidence="1 8 13">Porphyrin-containing compound metabolism; protoporphyrin-IX biosynthesis; 5-aminolevulinate from L-glutamyl-tRNA(Glu): step 1/2.</text>
</comment>
<dbReference type="GO" id="GO:0008883">
    <property type="term" value="F:glutamyl-tRNA reductase activity"/>
    <property type="evidence" value="ECO:0007669"/>
    <property type="project" value="UniProtKB-UniRule"/>
</dbReference>
<comment type="similarity">
    <text evidence="2 8 13">Belongs to the glutamyl-tRNA reductase family.</text>
</comment>
<dbReference type="AlphaFoldDB" id="A0A1H0Y8D3"/>
<protein>
    <recommendedName>
        <fullName evidence="3 8">Glutamyl-tRNA reductase</fullName>
        <shortName evidence="8">GluTR</shortName>
        <ecNumber evidence="3 8">1.2.1.70</ecNumber>
    </recommendedName>
</protein>
<organism evidence="19 20">
    <name type="scientific">Halopelagius longus</name>
    <dbReference type="NCBI Taxonomy" id="1236180"/>
    <lineage>
        <taxon>Archaea</taxon>
        <taxon>Methanobacteriati</taxon>
        <taxon>Methanobacteriota</taxon>
        <taxon>Stenosarchaea group</taxon>
        <taxon>Halobacteria</taxon>
        <taxon>Halobacteriales</taxon>
        <taxon>Haloferacaceae</taxon>
    </lineage>
</organism>
<feature type="binding site" evidence="8 11">
    <location>
        <begin position="183"/>
        <end position="188"/>
    </location>
    <ligand>
        <name>NADP(+)</name>
        <dbReference type="ChEBI" id="CHEBI:58349"/>
    </ligand>
</feature>
<comment type="domain">
    <text evidence="8">Possesses an unusual extended V-shaped dimeric structure with each monomer consisting of three distinct domains arranged along a curved 'spinal' alpha-helix. The N-terminal catalytic domain specifically recognizes the glutamate moiety of the substrate. The second domain is the NADPH-binding domain, and the third C-terminal domain is responsible for dimerization.</text>
</comment>
<dbReference type="PIRSF" id="PIRSF000445">
    <property type="entry name" value="4pyrrol_synth_GluRdtase"/>
    <property type="match status" value="1"/>
</dbReference>
<evidence type="ECO:0000256" key="3">
    <source>
        <dbReference type="ARBA" id="ARBA00012970"/>
    </source>
</evidence>
<dbReference type="Gene3D" id="3.40.50.720">
    <property type="entry name" value="NAD(P)-binding Rossmann-like Domain"/>
    <property type="match status" value="1"/>
</dbReference>
<dbReference type="InterPro" id="IPR015895">
    <property type="entry name" value="4pyrrol_synth_GluRdtase_N"/>
</dbReference>
<comment type="function">
    <text evidence="8">Catalyzes the NADPH-dependent reduction of glutamyl-tRNA(Glu) to glutamate 1-semialdehyde (GSA).</text>
</comment>
<dbReference type="InterPro" id="IPR036291">
    <property type="entry name" value="NAD(P)-bd_dom_sf"/>
</dbReference>
<evidence type="ECO:0000256" key="9">
    <source>
        <dbReference type="PIRSR" id="PIRSR000445-1"/>
    </source>
</evidence>
<reference evidence="18 21" key="3">
    <citation type="submission" date="2018-07" db="EMBL/GenBank/DDBJ databases">
        <title>Genome sequence of extremly halophilic archaeon Halopelagius longus strain BC12-B1.</title>
        <authorList>
            <person name="Zhang X."/>
        </authorList>
    </citation>
    <scope>NUCLEOTIDE SEQUENCE [LARGE SCALE GENOMIC DNA]</scope>
    <source>
        <strain evidence="18 21">BC12-B1</strain>
    </source>
</reference>
<comment type="catalytic activity">
    <reaction evidence="7 8 13">
        <text>(S)-4-amino-5-oxopentanoate + tRNA(Glu) + NADP(+) = L-glutamyl-tRNA(Glu) + NADPH + H(+)</text>
        <dbReference type="Rhea" id="RHEA:12344"/>
        <dbReference type="Rhea" id="RHEA-COMP:9663"/>
        <dbReference type="Rhea" id="RHEA-COMP:9680"/>
        <dbReference type="ChEBI" id="CHEBI:15378"/>
        <dbReference type="ChEBI" id="CHEBI:57501"/>
        <dbReference type="ChEBI" id="CHEBI:57783"/>
        <dbReference type="ChEBI" id="CHEBI:58349"/>
        <dbReference type="ChEBI" id="CHEBI:78442"/>
        <dbReference type="ChEBI" id="CHEBI:78520"/>
        <dbReference type="EC" id="1.2.1.70"/>
    </reaction>
</comment>
<evidence type="ECO:0000256" key="5">
    <source>
        <dbReference type="ARBA" id="ARBA00023002"/>
    </source>
</evidence>
<sequence length="461" mass="48758">MRDAGVITGVRVSHESASIEEIESASTDDAETVVECLLSRDGVEEAFAIQTCNRAEAYVVTDAVAVGRRALDDFAPDVRDGSVVEMDHEQSLRHLMRVAAGLESLVLGEDQILGQLKRAAESAREAGAVGPVLDDALTKAVHVGERARTETRINEGAVSLGSAAVKLAASEVDVAGATALVVGAGEMGRLAAEALAAADVEEVVVANRTLSNAEHLAELVDSPARAVPLDDVDEAVAEAEVVITATGSPTYVISEPEVAGAGETMLIDIAQPRDVDPAAGEASGVVVRDIDALEAVTDETRALREEAARRVEAMIDDEFDRLLDSYKRKRADEAIGAMYESAERVKEREVQTALSKLESQGTLTPEQRETVASMADALVGQLLSAPTKSLRDAAAEDDWSTIQTAMRLFNPDFEGEMPHFSGDDGESGESSEGRPDGMPADVNPSPDDDIPQRVLESLSDD</sequence>
<dbReference type="EC" id="1.2.1.70" evidence="3 8"/>
<dbReference type="UniPathway" id="UPA00251">
    <property type="reaction ID" value="UER00316"/>
</dbReference>
<evidence type="ECO:0000256" key="11">
    <source>
        <dbReference type="PIRSR" id="PIRSR000445-3"/>
    </source>
</evidence>
<dbReference type="InterPro" id="IPR015896">
    <property type="entry name" value="4pyrrol_synth_GluRdtase_dimer"/>
</dbReference>
<dbReference type="EMBL" id="QQST01000001">
    <property type="protein sequence ID" value="RDI72338.1"/>
    <property type="molecule type" value="Genomic_DNA"/>
</dbReference>
<evidence type="ECO:0000256" key="10">
    <source>
        <dbReference type="PIRSR" id="PIRSR000445-2"/>
    </source>
</evidence>
<dbReference type="GO" id="GO:0019353">
    <property type="term" value="P:protoporphyrinogen IX biosynthetic process from glutamate"/>
    <property type="evidence" value="ECO:0007669"/>
    <property type="project" value="TreeGrafter"/>
</dbReference>
<dbReference type="Pfam" id="PF00745">
    <property type="entry name" value="GlutR_dimer"/>
    <property type="match status" value="1"/>
</dbReference>
<dbReference type="EMBL" id="FNKQ01000001">
    <property type="protein sequence ID" value="SDQ11398.1"/>
    <property type="molecule type" value="Genomic_DNA"/>
</dbReference>
<feature type="binding site" evidence="8 10">
    <location>
        <position position="115"/>
    </location>
    <ligand>
        <name>substrate</name>
    </ligand>
</feature>
<dbReference type="InterPro" id="IPR006151">
    <property type="entry name" value="Shikm_DH/Glu-tRNA_Rdtase"/>
</dbReference>
<dbReference type="PANTHER" id="PTHR43013">
    <property type="entry name" value="GLUTAMYL-TRNA REDUCTASE"/>
    <property type="match status" value="1"/>
</dbReference>
<evidence type="ECO:0000256" key="4">
    <source>
        <dbReference type="ARBA" id="ARBA00022857"/>
    </source>
</evidence>
<feature type="site" description="Important for activity" evidence="8 12">
    <location>
        <position position="94"/>
    </location>
</feature>
<feature type="binding site" evidence="8 10">
    <location>
        <position position="104"/>
    </location>
    <ligand>
        <name>substrate</name>
    </ligand>
</feature>
<proteinExistence type="inferred from homology"/>
<evidence type="ECO:0000259" key="16">
    <source>
        <dbReference type="Pfam" id="PF01488"/>
    </source>
</evidence>
<gene>
    <name evidence="8" type="primary">hemA</name>
    <name evidence="18" type="ORF">DWB78_11790</name>
    <name evidence="19" type="ORF">SAMN05216278_0470</name>
</gene>
<dbReference type="SUPFAM" id="SSF69075">
    <property type="entry name" value="Glutamyl tRNA-reductase dimerization domain"/>
    <property type="match status" value="1"/>
</dbReference>
<reference evidence="19" key="1">
    <citation type="submission" date="2016-10" db="EMBL/GenBank/DDBJ databases">
        <authorList>
            <person name="de Groot N.N."/>
        </authorList>
    </citation>
    <scope>NUCLEOTIDE SEQUENCE [LARGE SCALE GENOMIC DNA]</scope>
    <source>
        <strain evidence="19">CGMCC 1.12397</strain>
    </source>
</reference>
<dbReference type="InterPro" id="IPR000343">
    <property type="entry name" value="4pyrrol_synth_GluRdtase"/>
</dbReference>
<keyword evidence="6 8" id="KW-0627">Porphyrin biosynthesis</keyword>
<accession>A0A1H0Y8D3</accession>
<name>A0A1H0Y8D3_9EURY</name>
<dbReference type="InterPro" id="IPR036343">
    <property type="entry name" value="GluRdtase_N_sf"/>
</dbReference>
<dbReference type="CDD" id="cd05213">
    <property type="entry name" value="NAD_bind_Glutamyl_tRNA_reduct"/>
    <property type="match status" value="1"/>
</dbReference>
<evidence type="ECO:0000256" key="12">
    <source>
        <dbReference type="PIRSR" id="PIRSR000445-4"/>
    </source>
</evidence>
<evidence type="ECO:0000256" key="8">
    <source>
        <dbReference type="HAMAP-Rule" id="MF_00087"/>
    </source>
</evidence>
<keyword evidence="21" id="KW-1185">Reference proteome</keyword>
<dbReference type="Pfam" id="PF01488">
    <property type="entry name" value="Shikimate_DH"/>
    <property type="match status" value="1"/>
</dbReference>
<feature type="domain" description="Glutamyl-tRNA reductase N-terminal" evidence="17">
    <location>
        <begin position="10"/>
        <end position="151"/>
    </location>
</feature>
<evidence type="ECO:0000259" key="15">
    <source>
        <dbReference type="Pfam" id="PF00745"/>
    </source>
</evidence>
<dbReference type="GO" id="GO:0050661">
    <property type="term" value="F:NADP binding"/>
    <property type="evidence" value="ECO:0007669"/>
    <property type="project" value="InterPro"/>
</dbReference>
<keyword evidence="4 8" id="KW-0521">NADP</keyword>